<evidence type="ECO:0000313" key="1">
    <source>
        <dbReference type="EMBL" id="GGH74024.1"/>
    </source>
</evidence>
<dbReference type="PANTHER" id="PTHR42830:SF1">
    <property type="entry name" value="OSMOTICALLY INDUCIBLE FAMILY PROTEIN"/>
    <property type="match status" value="1"/>
</dbReference>
<dbReference type="SUPFAM" id="SSF82784">
    <property type="entry name" value="OsmC-like"/>
    <property type="match status" value="1"/>
</dbReference>
<dbReference type="AlphaFoldDB" id="A0A917MXE8"/>
<keyword evidence="2" id="KW-1185">Reference proteome</keyword>
<dbReference type="RefSeq" id="WP_188954835.1">
    <property type="nucleotide sequence ID" value="NZ_BMIB01000003.1"/>
</dbReference>
<organism evidence="1 2">
    <name type="scientific">Filimonas zeae</name>
    <dbReference type="NCBI Taxonomy" id="1737353"/>
    <lineage>
        <taxon>Bacteria</taxon>
        <taxon>Pseudomonadati</taxon>
        <taxon>Bacteroidota</taxon>
        <taxon>Chitinophagia</taxon>
        <taxon>Chitinophagales</taxon>
        <taxon>Chitinophagaceae</taxon>
        <taxon>Filimonas</taxon>
    </lineage>
</organism>
<dbReference type="InterPro" id="IPR003718">
    <property type="entry name" value="OsmC/Ohr_fam"/>
</dbReference>
<dbReference type="InterPro" id="IPR019904">
    <property type="entry name" value="Peroxiredoxin_OsmC"/>
</dbReference>
<proteinExistence type="predicted"/>
<name>A0A917MXE8_9BACT</name>
<comment type="caution">
    <text evidence="1">The sequence shown here is derived from an EMBL/GenBank/DDBJ whole genome shotgun (WGS) entry which is preliminary data.</text>
</comment>
<dbReference type="InterPro" id="IPR052707">
    <property type="entry name" value="OsmC_Ohr_Peroxiredoxin"/>
</dbReference>
<gene>
    <name evidence="1" type="primary">osmC</name>
    <name evidence="1" type="ORF">GCM10011379_36190</name>
</gene>
<sequence>MKRTASAHWNGNLKEGKGEISTQSTVLSNTQYSFNARFAEGVGTNPEELLGASHAGCFTMALSAFLSDKGITANDLDTKATVELDPATLKITSIVLDLKAAKIDGVSEEQFLEFANGAKENCPISKALAATPISLNVIYQ</sequence>
<dbReference type="PANTHER" id="PTHR42830">
    <property type="entry name" value="OSMOTICALLY INDUCIBLE FAMILY PROTEIN"/>
    <property type="match status" value="1"/>
</dbReference>
<dbReference type="EMBL" id="BMIB01000003">
    <property type="protein sequence ID" value="GGH74024.1"/>
    <property type="molecule type" value="Genomic_DNA"/>
</dbReference>
<dbReference type="Proteomes" id="UP000627292">
    <property type="component" value="Unassembled WGS sequence"/>
</dbReference>
<dbReference type="GO" id="GO:0006979">
    <property type="term" value="P:response to oxidative stress"/>
    <property type="evidence" value="ECO:0007669"/>
    <property type="project" value="InterPro"/>
</dbReference>
<reference evidence="1" key="1">
    <citation type="journal article" date="2014" name="Int. J. Syst. Evol. Microbiol.">
        <title>Complete genome sequence of Corynebacterium casei LMG S-19264T (=DSM 44701T), isolated from a smear-ripened cheese.</title>
        <authorList>
            <consortium name="US DOE Joint Genome Institute (JGI-PGF)"/>
            <person name="Walter F."/>
            <person name="Albersmeier A."/>
            <person name="Kalinowski J."/>
            <person name="Ruckert C."/>
        </authorList>
    </citation>
    <scope>NUCLEOTIDE SEQUENCE</scope>
    <source>
        <strain evidence="1">CGMCC 1.15290</strain>
    </source>
</reference>
<reference evidence="1" key="2">
    <citation type="submission" date="2020-09" db="EMBL/GenBank/DDBJ databases">
        <authorList>
            <person name="Sun Q."/>
            <person name="Zhou Y."/>
        </authorList>
    </citation>
    <scope>NUCLEOTIDE SEQUENCE</scope>
    <source>
        <strain evidence="1">CGMCC 1.15290</strain>
    </source>
</reference>
<dbReference type="NCBIfam" id="TIGR03562">
    <property type="entry name" value="osmo_induc_OsmC"/>
    <property type="match status" value="1"/>
</dbReference>
<evidence type="ECO:0000313" key="2">
    <source>
        <dbReference type="Proteomes" id="UP000627292"/>
    </source>
</evidence>
<accession>A0A917MXE8</accession>
<dbReference type="InterPro" id="IPR015946">
    <property type="entry name" value="KH_dom-like_a/b"/>
</dbReference>
<protein>
    <submittedName>
        <fullName evidence="1">Osmotically inducible protein OsmC</fullName>
    </submittedName>
</protein>
<dbReference type="Gene3D" id="3.30.300.20">
    <property type="match status" value="1"/>
</dbReference>
<dbReference type="GO" id="GO:0004601">
    <property type="term" value="F:peroxidase activity"/>
    <property type="evidence" value="ECO:0007669"/>
    <property type="project" value="InterPro"/>
</dbReference>
<dbReference type="Pfam" id="PF02566">
    <property type="entry name" value="OsmC"/>
    <property type="match status" value="1"/>
</dbReference>
<dbReference type="InterPro" id="IPR036102">
    <property type="entry name" value="OsmC/Ohrsf"/>
</dbReference>